<protein>
    <recommendedName>
        <fullName evidence="1">ABC transporter domain-containing protein</fullName>
    </recommendedName>
</protein>
<evidence type="ECO:0000313" key="3">
    <source>
        <dbReference type="Proteomes" id="UP001461498"/>
    </source>
</evidence>
<dbReference type="SUPFAM" id="SSF52540">
    <property type="entry name" value="P-loop containing nucleoside triphosphate hydrolases"/>
    <property type="match status" value="1"/>
</dbReference>
<dbReference type="AlphaFoldDB" id="A0AAW1CMA7"/>
<name>A0AAW1CMA7_9HEMI</name>
<evidence type="ECO:0000313" key="2">
    <source>
        <dbReference type="EMBL" id="KAK9500053.1"/>
    </source>
</evidence>
<accession>A0AAW1CMA7</accession>
<dbReference type="GO" id="GO:0016887">
    <property type="term" value="F:ATP hydrolysis activity"/>
    <property type="evidence" value="ECO:0007669"/>
    <property type="project" value="InterPro"/>
</dbReference>
<dbReference type="InterPro" id="IPR003439">
    <property type="entry name" value="ABC_transporter-like_ATP-bd"/>
</dbReference>
<feature type="domain" description="ABC transporter" evidence="1">
    <location>
        <begin position="20"/>
        <end position="107"/>
    </location>
</feature>
<dbReference type="EMBL" id="JAPXFL010000010">
    <property type="protein sequence ID" value="KAK9500053.1"/>
    <property type="molecule type" value="Genomic_DNA"/>
</dbReference>
<sequence>MSLKTLVRSCSFACNGLFKSYALLGPSGCGKTTLLSCIVGRLQLDSGDITTLVTRRDEMGYMPQSTALYLQLSISETFVYYGRVFGMSWEDIEERAYILDKLLDLPPRNRIVETLRKTDKR</sequence>
<keyword evidence="3" id="KW-1185">Reference proteome</keyword>
<proteinExistence type="predicted"/>
<dbReference type="Proteomes" id="UP001461498">
    <property type="component" value="Unassembled WGS sequence"/>
</dbReference>
<evidence type="ECO:0000259" key="1">
    <source>
        <dbReference type="Pfam" id="PF00005"/>
    </source>
</evidence>
<reference evidence="2 3" key="1">
    <citation type="submission" date="2022-12" db="EMBL/GenBank/DDBJ databases">
        <title>Chromosome-level genome assembly of true bugs.</title>
        <authorList>
            <person name="Ma L."/>
            <person name="Li H."/>
        </authorList>
    </citation>
    <scope>NUCLEOTIDE SEQUENCE [LARGE SCALE GENOMIC DNA]</scope>
    <source>
        <strain evidence="2">Lab_2022b</strain>
    </source>
</reference>
<dbReference type="PANTHER" id="PTHR43038:SF3">
    <property type="entry name" value="ABC TRANSPORTER G FAMILY MEMBER 20 ISOFORM X1"/>
    <property type="match status" value="1"/>
</dbReference>
<dbReference type="PANTHER" id="PTHR43038">
    <property type="entry name" value="ATP-BINDING CASSETTE, SUB-FAMILY H, MEMBER 1"/>
    <property type="match status" value="1"/>
</dbReference>
<dbReference type="GO" id="GO:0005524">
    <property type="term" value="F:ATP binding"/>
    <property type="evidence" value="ECO:0007669"/>
    <property type="project" value="InterPro"/>
</dbReference>
<gene>
    <name evidence="2" type="ORF">O3M35_001393</name>
</gene>
<dbReference type="Gene3D" id="3.40.50.300">
    <property type="entry name" value="P-loop containing nucleotide triphosphate hydrolases"/>
    <property type="match status" value="1"/>
</dbReference>
<dbReference type="InterPro" id="IPR027417">
    <property type="entry name" value="P-loop_NTPase"/>
</dbReference>
<dbReference type="Pfam" id="PF00005">
    <property type="entry name" value="ABC_tran"/>
    <property type="match status" value="1"/>
</dbReference>
<organism evidence="2 3">
    <name type="scientific">Rhynocoris fuscipes</name>
    <dbReference type="NCBI Taxonomy" id="488301"/>
    <lineage>
        <taxon>Eukaryota</taxon>
        <taxon>Metazoa</taxon>
        <taxon>Ecdysozoa</taxon>
        <taxon>Arthropoda</taxon>
        <taxon>Hexapoda</taxon>
        <taxon>Insecta</taxon>
        <taxon>Pterygota</taxon>
        <taxon>Neoptera</taxon>
        <taxon>Paraneoptera</taxon>
        <taxon>Hemiptera</taxon>
        <taxon>Heteroptera</taxon>
        <taxon>Panheteroptera</taxon>
        <taxon>Cimicomorpha</taxon>
        <taxon>Reduviidae</taxon>
        <taxon>Harpactorinae</taxon>
        <taxon>Harpactorini</taxon>
        <taxon>Rhynocoris</taxon>
    </lineage>
</organism>
<comment type="caution">
    <text evidence="2">The sequence shown here is derived from an EMBL/GenBank/DDBJ whole genome shotgun (WGS) entry which is preliminary data.</text>
</comment>